<name>A0ABQ1HN57_9STAP</name>
<evidence type="ECO:0000313" key="1">
    <source>
        <dbReference type="EMBL" id="GGA83624.1"/>
    </source>
</evidence>
<dbReference type="Proteomes" id="UP000652995">
    <property type="component" value="Unassembled WGS sequence"/>
</dbReference>
<organism evidence="1 2">
    <name type="scientific">Staphylococcus muscae</name>
    <dbReference type="NCBI Taxonomy" id="1294"/>
    <lineage>
        <taxon>Bacteria</taxon>
        <taxon>Bacillati</taxon>
        <taxon>Bacillota</taxon>
        <taxon>Bacilli</taxon>
        <taxon>Bacillales</taxon>
        <taxon>Staphylococcaceae</taxon>
        <taxon>Staphylococcus</taxon>
    </lineage>
</organism>
<comment type="caution">
    <text evidence="1">The sequence shown here is derived from an EMBL/GenBank/DDBJ whole genome shotgun (WGS) entry which is preliminary data.</text>
</comment>
<gene>
    <name evidence="1" type="ORF">GCM10007183_04820</name>
</gene>
<protein>
    <submittedName>
        <fullName evidence="1">Uncharacterized protein</fullName>
    </submittedName>
</protein>
<dbReference type="EMBL" id="BMCB01000002">
    <property type="protein sequence ID" value="GGA83624.1"/>
    <property type="molecule type" value="Genomic_DNA"/>
</dbReference>
<proteinExistence type="predicted"/>
<accession>A0ABQ1HN57</accession>
<evidence type="ECO:0000313" key="2">
    <source>
        <dbReference type="Proteomes" id="UP000652995"/>
    </source>
</evidence>
<sequence>MIKTLKRKCVISMNHEELESQLLLMKQSIDVLQETLAPDLKTKDLVLLRYGYRVQEIQRLNDYLFELTTNNEKVSKRVFRNKLCEIRNLPTIPMGQVNDILEGYKNSHLHVKVINDILRDN</sequence>
<keyword evidence="2" id="KW-1185">Reference proteome</keyword>
<reference evidence="2" key="1">
    <citation type="journal article" date="2019" name="Int. J. Syst. Evol. Microbiol.">
        <title>The Global Catalogue of Microorganisms (GCM) 10K type strain sequencing project: providing services to taxonomists for standard genome sequencing and annotation.</title>
        <authorList>
            <consortium name="The Broad Institute Genomics Platform"/>
            <consortium name="The Broad Institute Genome Sequencing Center for Infectious Disease"/>
            <person name="Wu L."/>
            <person name="Ma J."/>
        </authorList>
    </citation>
    <scope>NUCLEOTIDE SEQUENCE [LARGE SCALE GENOMIC DNA]</scope>
    <source>
        <strain evidence="2">CCM 4175</strain>
    </source>
</reference>